<dbReference type="PANTHER" id="PTHR31462:SF5">
    <property type="entry name" value="ENDOSOMAL_LYSOSOMAL PROTON CHANNEL TMEM175"/>
    <property type="match status" value="1"/>
</dbReference>
<evidence type="ECO:0000313" key="15">
    <source>
        <dbReference type="EMBL" id="TLQ47290.1"/>
    </source>
</evidence>
<evidence type="ECO:0000256" key="9">
    <source>
        <dbReference type="ARBA" id="ARBA00023065"/>
    </source>
</evidence>
<comment type="similarity">
    <text evidence="2">Belongs to the TMEM175 family.</text>
</comment>
<gene>
    <name evidence="15" type="ORF">FEF34_33930</name>
</gene>
<feature type="region of interest" description="Disordered" evidence="13">
    <location>
        <begin position="1"/>
        <end position="27"/>
    </location>
</feature>
<evidence type="ECO:0000256" key="4">
    <source>
        <dbReference type="ARBA" id="ARBA00022538"/>
    </source>
</evidence>
<feature type="transmembrane region" description="Helical" evidence="14">
    <location>
        <begin position="176"/>
        <end position="197"/>
    </location>
</feature>
<keyword evidence="10 14" id="KW-0472">Membrane</keyword>
<comment type="subcellular location">
    <subcellularLocation>
        <location evidence="1">Membrane</location>
        <topology evidence="1">Multi-pass membrane protein</topology>
    </subcellularLocation>
</comment>
<evidence type="ECO:0000256" key="3">
    <source>
        <dbReference type="ARBA" id="ARBA00022448"/>
    </source>
</evidence>
<dbReference type="Proteomes" id="UP000305921">
    <property type="component" value="Unassembled WGS sequence"/>
</dbReference>
<evidence type="ECO:0000256" key="6">
    <source>
        <dbReference type="ARBA" id="ARBA00022826"/>
    </source>
</evidence>
<sequence>MGISSRPPNGRAFGRAPPFLHGPGGRGYRVRRSAQQRVPGPAIVGSVPAVSTPTHEREDESPGAIIGPDRLLAFGDAVFAIAITLLALDINVPGDLEAGDLGTALHQALSDIGAYLLSFVVIGVLWLGQHTLFHRVARLDSCLLYLYLALLAVIAALPFPTRLISEYADTAAATAVYAGSIAAASGLITAMTLRLLLRPALATPGTTPRRLRVAVYEGLVMVAVFAVSAPLAFASPMVAQYWWLAAIPARAWLSHRSRSVPPRA</sequence>
<evidence type="ECO:0000256" key="13">
    <source>
        <dbReference type="SAM" id="MobiDB-lite"/>
    </source>
</evidence>
<dbReference type="GO" id="GO:0016020">
    <property type="term" value="C:membrane"/>
    <property type="evidence" value="ECO:0007669"/>
    <property type="project" value="UniProtKB-SubCell"/>
</dbReference>
<evidence type="ECO:0000256" key="2">
    <source>
        <dbReference type="ARBA" id="ARBA00006920"/>
    </source>
</evidence>
<keyword evidence="11" id="KW-0407">Ion channel</keyword>
<dbReference type="OrthoDB" id="7626281at2"/>
<dbReference type="Pfam" id="PF06736">
    <property type="entry name" value="TMEM175"/>
    <property type="match status" value="1"/>
</dbReference>
<keyword evidence="8 14" id="KW-1133">Transmembrane helix</keyword>
<comment type="catalytic activity">
    <reaction evidence="12">
        <text>K(+)(in) = K(+)(out)</text>
        <dbReference type="Rhea" id="RHEA:29463"/>
        <dbReference type="ChEBI" id="CHEBI:29103"/>
    </reaction>
</comment>
<dbReference type="GO" id="GO:0015252">
    <property type="term" value="F:proton channel activity"/>
    <property type="evidence" value="ECO:0007669"/>
    <property type="project" value="InterPro"/>
</dbReference>
<dbReference type="PANTHER" id="PTHR31462">
    <property type="entry name" value="ENDOSOMAL/LYSOSOMAL POTASSIUM CHANNEL TMEM175"/>
    <property type="match status" value="1"/>
</dbReference>
<keyword evidence="6" id="KW-0631">Potassium channel</keyword>
<keyword evidence="16" id="KW-1185">Reference proteome</keyword>
<evidence type="ECO:0000256" key="11">
    <source>
        <dbReference type="ARBA" id="ARBA00023303"/>
    </source>
</evidence>
<keyword evidence="3" id="KW-0813">Transport</keyword>
<comment type="caution">
    <text evidence="15">The sequence shown here is derived from an EMBL/GenBank/DDBJ whole genome shotgun (WGS) entry which is preliminary data.</text>
</comment>
<feature type="transmembrane region" description="Helical" evidence="14">
    <location>
        <begin position="112"/>
        <end position="132"/>
    </location>
</feature>
<proteinExistence type="inferred from homology"/>
<dbReference type="EMBL" id="VAWE01000001">
    <property type="protein sequence ID" value="TLQ47290.1"/>
    <property type="molecule type" value="Genomic_DNA"/>
</dbReference>
<dbReference type="AlphaFoldDB" id="A0A5R9EAV8"/>
<feature type="transmembrane region" description="Helical" evidence="14">
    <location>
        <begin position="218"/>
        <end position="243"/>
    </location>
</feature>
<keyword evidence="5 14" id="KW-0812">Transmembrane</keyword>
<evidence type="ECO:0000313" key="16">
    <source>
        <dbReference type="Proteomes" id="UP000305921"/>
    </source>
</evidence>
<evidence type="ECO:0000256" key="10">
    <source>
        <dbReference type="ARBA" id="ARBA00023136"/>
    </source>
</evidence>
<dbReference type="GO" id="GO:0005267">
    <property type="term" value="F:potassium channel activity"/>
    <property type="evidence" value="ECO:0007669"/>
    <property type="project" value="UniProtKB-KW"/>
</dbReference>
<name>A0A5R9EAV8_9ACTN</name>
<evidence type="ECO:0000256" key="5">
    <source>
        <dbReference type="ARBA" id="ARBA00022692"/>
    </source>
</evidence>
<keyword evidence="7" id="KW-0630">Potassium</keyword>
<organism evidence="15 16">
    <name type="scientific">Streptomyces marianii</name>
    <dbReference type="NCBI Taxonomy" id="1817406"/>
    <lineage>
        <taxon>Bacteria</taxon>
        <taxon>Bacillati</taxon>
        <taxon>Actinomycetota</taxon>
        <taxon>Actinomycetes</taxon>
        <taxon>Kitasatosporales</taxon>
        <taxon>Streptomycetaceae</taxon>
        <taxon>Streptomyces</taxon>
    </lineage>
</organism>
<protein>
    <submittedName>
        <fullName evidence="15">DUF1211 domain-containing protein</fullName>
    </submittedName>
</protein>
<accession>A0A5R9EAV8</accession>
<evidence type="ECO:0000256" key="14">
    <source>
        <dbReference type="SAM" id="Phobius"/>
    </source>
</evidence>
<evidence type="ECO:0000256" key="8">
    <source>
        <dbReference type="ARBA" id="ARBA00022989"/>
    </source>
</evidence>
<feature type="region of interest" description="Disordered" evidence="13">
    <location>
        <begin position="43"/>
        <end position="63"/>
    </location>
</feature>
<keyword evidence="9" id="KW-0406">Ion transport</keyword>
<evidence type="ECO:0000256" key="1">
    <source>
        <dbReference type="ARBA" id="ARBA00004141"/>
    </source>
</evidence>
<dbReference type="InterPro" id="IPR010617">
    <property type="entry name" value="TMEM175-like"/>
</dbReference>
<feature type="transmembrane region" description="Helical" evidence="14">
    <location>
        <begin position="144"/>
        <end position="164"/>
    </location>
</feature>
<evidence type="ECO:0000256" key="12">
    <source>
        <dbReference type="ARBA" id="ARBA00034430"/>
    </source>
</evidence>
<reference evidence="15 16" key="1">
    <citation type="submission" date="2019-05" db="EMBL/GenBank/DDBJ databases">
        <title>Streptomyces marianii sp. nov., a novel marine actinomycete from southern coast of India.</title>
        <authorList>
            <person name="Iniyan A.M."/>
            <person name="Wink J."/>
            <person name="Ramprasad E."/>
            <person name="Ramana C.V."/>
            <person name="Bunk B."/>
            <person name="Sproer C."/>
            <person name="Joseph F.-J.R.S."/>
            <person name="Vincent S.G.P."/>
        </authorList>
    </citation>
    <scope>NUCLEOTIDE SEQUENCE [LARGE SCALE GENOMIC DNA]</scope>
    <source>
        <strain evidence="15 16">ICN19</strain>
    </source>
</reference>
<feature type="transmembrane region" description="Helical" evidence="14">
    <location>
        <begin position="71"/>
        <end position="92"/>
    </location>
</feature>
<evidence type="ECO:0000256" key="7">
    <source>
        <dbReference type="ARBA" id="ARBA00022958"/>
    </source>
</evidence>
<keyword evidence="4" id="KW-0633">Potassium transport</keyword>